<dbReference type="Gene3D" id="3.40.50.12780">
    <property type="entry name" value="N-terminal domain of ligase-like"/>
    <property type="match status" value="1"/>
</dbReference>
<dbReference type="InterPro" id="IPR000873">
    <property type="entry name" value="AMP-dep_synth/lig_dom"/>
</dbReference>
<evidence type="ECO:0000256" key="2">
    <source>
        <dbReference type="ARBA" id="ARBA00022598"/>
    </source>
</evidence>
<accession>A0AA37WM54</accession>
<dbReference type="EMBL" id="BSPD01000007">
    <property type="protein sequence ID" value="GLS24486.1"/>
    <property type="molecule type" value="Genomic_DNA"/>
</dbReference>
<name>A0AA37WM54_9GAMM</name>
<dbReference type="Proteomes" id="UP001156870">
    <property type="component" value="Unassembled WGS sequence"/>
</dbReference>
<dbReference type="Gene3D" id="1.10.1200.10">
    <property type="entry name" value="ACP-like"/>
    <property type="match status" value="1"/>
</dbReference>
<feature type="transmembrane region" description="Helical" evidence="4">
    <location>
        <begin position="824"/>
        <end position="842"/>
    </location>
</feature>
<feature type="transmembrane region" description="Helical" evidence="4">
    <location>
        <begin position="783"/>
        <end position="804"/>
    </location>
</feature>
<dbReference type="InterPro" id="IPR042099">
    <property type="entry name" value="ANL_N_sf"/>
</dbReference>
<feature type="transmembrane region" description="Helical" evidence="4">
    <location>
        <begin position="854"/>
        <end position="872"/>
    </location>
</feature>
<dbReference type="CDD" id="cd04433">
    <property type="entry name" value="AFD_class_I"/>
    <property type="match status" value="1"/>
</dbReference>
<organism evidence="6 7">
    <name type="scientific">Marinibactrum halimedae</name>
    <dbReference type="NCBI Taxonomy" id="1444977"/>
    <lineage>
        <taxon>Bacteria</taxon>
        <taxon>Pseudomonadati</taxon>
        <taxon>Pseudomonadota</taxon>
        <taxon>Gammaproteobacteria</taxon>
        <taxon>Cellvibrionales</taxon>
        <taxon>Cellvibrionaceae</taxon>
        <taxon>Marinibactrum</taxon>
    </lineage>
</organism>
<dbReference type="InterPro" id="IPR020845">
    <property type="entry name" value="AMP-binding_CS"/>
</dbReference>
<dbReference type="SUPFAM" id="SSF56801">
    <property type="entry name" value="Acetyl-CoA synthetase-like"/>
    <property type="match status" value="1"/>
</dbReference>
<evidence type="ECO:0000256" key="3">
    <source>
        <dbReference type="SAM" id="MobiDB-lite"/>
    </source>
</evidence>
<dbReference type="Pfam" id="PF00501">
    <property type="entry name" value="AMP-binding"/>
    <property type="match status" value="1"/>
</dbReference>
<evidence type="ECO:0000259" key="5">
    <source>
        <dbReference type="PROSITE" id="PS50075"/>
    </source>
</evidence>
<keyword evidence="4" id="KW-0812">Transmembrane</keyword>
<protein>
    <recommendedName>
        <fullName evidence="5">Carrier domain-containing protein</fullName>
    </recommendedName>
</protein>
<keyword evidence="2" id="KW-0436">Ligase</keyword>
<dbReference type="PROSITE" id="PS00455">
    <property type="entry name" value="AMP_BINDING"/>
    <property type="match status" value="1"/>
</dbReference>
<sequence>MVSEMKKAQEQTEIKSGTGTVGVVAKNSIAFVEEVLSAFTAGKRVVLLREEDDQERIRLGGVQNIVNPALSHGWKKIQFSNIYSDDIAQVSFTSGTEGAPKGVMISHRNLADVVDRLKLVMEMDDSIREYIGVPVYHSFGFGRCRVVSDVGGEFYIPEHGFNPLEIQQLLSEGKINAFSAVPSLFRVLFQHLDLFGDEARQLKWIEIGSQYMSQAEKELLKHTFPNAKIVQHYGLTEASRTTFLKIHEESGSILESVGTTVGDTQFKITDTGRIAIKGSHVAKTLMVEGKLTPNVDEEGWLITSDQGRIDHSFLYYLGRADDLINCGGVKISPDALEREIRSQLDVKVGFCCAKVPDAMRGEAVLIAREPDCAASLDQLVAVAEQVLQTLKVNAKGSIKTIEIDILPVTPTGKVQRKKLTQYYQENASAQQSAQSKGASTKERQPRGEVAGTSSSPRLAGAALARAEEISTLWQDILGIDEVGYDESFMDLGGDSLTAISASLRMRKLGIPEQVCKGMLQGKTIAQLAREDCGNEAVPVDQSVTVKIFDNQNIRFLRGLLVLAVIFAHWSGGIFERLPGVFKKLEGGFAPLFAAGTPGFAIMYGVAIGYAFYPQFVQRPSRIRQLVINIALFLGGGISLLAVLRILAAWVGGTELTFTHFTNSFYSVLSFYFVATLSLYGWFWLLKKSRAPVLVALVLGFISHLIYLQWMYPLVDVRAEGLVELGKLIIAAKYSYFNMCSGVFWGMAFGIALTYARDAQAALGTTGLNSNEQSSSVDHSTANWVNSMALIGGLCIVASVMLSMVYGESEKWWMWPSTTVSGWKWLFYFGAILLLYRGVERYVLPKTEGCEWVKLVVDIIACIGFLAFPMFLAHEMVIPVKHLLASLGLSKNIALLITLLAFISVSGVLIVKCYKLNYSK</sequence>
<feature type="transmembrane region" description="Helical" evidence="4">
    <location>
        <begin position="734"/>
        <end position="755"/>
    </location>
</feature>
<dbReference type="PANTHER" id="PTHR43201:SF5">
    <property type="entry name" value="MEDIUM-CHAIN ACYL-COA LIGASE ACSF2, MITOCHONDRIAL"/>
    <property type="match status" value="1"/>
</dbReference>
<dbReference type="SUPFAM" id="SSF47336">
    <property type="entry name" value="ACP-like"/>
    <property type="match status" value="1"/>
</dbReference>
<feature type="transmembrane region" description="Helical" evidence="4">
    <location>
        <begin position="892"/>
        <end position="913"/>
    </location>
</feature>
<feature type="transmembrane region" description="Helical" evidence="4">
    <location>
        <begin position="663"/>
        <end position="685"/>
    </location>
</feature>
<dbReference type="Gene3D" id="3.30.300.30">
    <property type="match status" value="1"/>
</dbReference>
<comment type="caution">
    <text evidence="6">The sequence shown here is derived from an EMBL/GenBank/DDBJ whole genome shotgun (WGS) entry which is preliminary data.</text>
</comment>
<feature type="transmembrane region" description="Helical" evidence="4">
    <location>
        <begin position="591"/>
        <end position="613"/>
    </location>
</feature>
<dbReference type="PROSITE" id="PS50075">
    <property type="entry name" value="CARRIER"/>
    <property type="match status" value="1"/>
</dbReference>
<dbReference type="InterPro" id="IPR036736">
    <property type="entry name" value="ACP-like_sf"/>
</dbReference>
<dbReference type="InterPro" id="IPR045851">
    <property type="entry name" value="AMP-bd_C_sf"/>
</dbReference>
<keyword evidence="4" id="KW-0472">Membrane</keyword>
<comment type="similarity">
    <text evidence="1">Belongs to the ATP-dependent AMP-binding enzyme family.</text>
</comment>
<feature type="domain" description="Carrier" evidence="5">
    <location>
        <begin position="460"/>
        <end position="535"/>
    </location>
</feature>
<gene>
    <name evidence="6" type="ORF">GCM10007877_01980</name>
</gene>
<feature type="transmembrane region" description="Helical" evidence="4">
    <location>
        <begin position="625"/>
        <end position="651"/>
    </location>
</feature>
<feature type="region of interest" description="Disordered" evidence="3">
    <location>
        <begin position="428"/>
        <end position="455"/>
    </location>
</feature>
<keyword evidence="4" id="KW-1133">Transmembrane helix</keyword>
<dbReference type="GO" id="GO:0006631">
    <property type="term" value="P:fatty acid metabolic process"/>
    <property type="evidence" value="ECO:0007669"/>
    <property type="project" value="TreeGrafter"/>
</dbReference>
<evidence type="ECO:0000256" key="4">
    <source>
        <dbReference type="SAM" id="Phobius"/>
    </source>
</evidence>
<dbReference type="AlphaFoldDB" id="A0AA37WM54"/>
<keyword evidence="7" id="KW-1185">Reference proteome</keyword>
<evidence type="ECO:0000313" key="7">
    <source>
        <dbReference type="Proteomes" id="UP001156870"/>
    </source>
</evidence>
<dbReference type="Pfam" id="PF00550">
    <property type="entry name" value="PP-binding"/>
    <property type="match status" value="1"/>
</dbReference>
<dbReference type="InterPro" id="IPR009081">
    <property type="entry name" value="PP-bd_ACP"/>
</dbReference>
<evidence type="ECO:0000256" key="1">
    <source>
        <dbReference type="ARBA" id="ARBA00006432"/>
    </source>
</evidence>
<feature type="transmembrane region" description="Helical" evidence="4">
    <location>
        <begin position="692"/>
        <end position="714"/>
    </location>
</feature>
<proteinExistence type="inferred from homology"/>
<dbReference type="GO" id="GO:0031956">
    <property type="term" value="F:medium-chain fatty acid-CoA ligase activity"/>
    <property type="evidence" value="ECO:0007669"/>
    <property type="project" value="TreeGrafter"/>
</dbReference>
<evidence type="ECO:0000313" key="6">
    <source>
        <dbReference type="EMBL" id="GLS24486.1"/>
    </source>
</evidence>
<dbReference type="PANTHER" id="PTHR43201">
    <property type="entry name" value="ACYL-COA SYNTHETASE"/>
    <property type="match status" value="1"/>
</dbReference>
<reference evidence="6 7" key="1">
    <citation type="journal article" date="2014" name="Int. J. Syst. Evol. Microbiol.">
        <title>Complete genome sequence of Corynebacterium casei LMG S-19264T (=DSM 44701T), isolated from a smear-ripened cheese.</title>
        <authorList>
            <consortium name="US DOE Joint Genome Institute (JGI-PGF)"/>
            <person name="Walter F."/>
            <person name="Albersmeier A."/>
            <person name="Kalinowski J."/>
            <person name="Ruckert C."/>
        </authorList>
    </citation>
    <scope>NUCLEOTIDE SEQUENCE [LARGE SCALE GENOMIC DNA]</scope>
    <source>
        <strain evidence="6 7">NBRC 110095</strain>
    </source>
</reference>